<evidence type="ECO:0000256" key="4">
    <source>
        <dbReference type="ARBA" id="ARBA00043897"/>
    </source>
</evidence>
<evidence type="ECO:0000313" key="6">
    <source>
        <dbReference type="EMBL" id="TGZ76878.1"/>
    </source>
</evidence>
<proteinExistence type="predicted"/>
<organism evidence="6 7">
    <name type="scientific">Ascodesmis nigricans</name>
    <dbReference type="NCBI Taxonomy" id="341454"/>
    <lineage>
        <taxon>Eukaryota</taxon>
        <taxon>Fungi</taxon>
        <taxon>Dikarya</taxon>
        <taxon>Ascomycota</taxon>
        <taxon>Pezizomycotina</taxon>
        <taxon>Pezizomycetes</taxon>
        <taxon>Pezizales</taxon>
        <taxon>Ascodesmidaceae</taxon>
        <taxon>Ascodesmis</taxon>
    </lineage>
</organism>
<feature type="region of interest" description="Disordered" evidence="5">
    <location>
        <begin position="1"/>
        <end position="30"/>
    </location>
</feature>
<accession>A0A4S2MQQ5</accession>
<protein>
    <recommendedName>
        <fullName evidence="2">Inclusion body clearance protein IML2</fullName>
    </recommendedName>
    <alternativeName>
        <fullName evidence="3">Inclusion body clearance protein iml2</fullName>
    </alternativeName>
</protein>
<feature type="compositionally biased region" description="Basic and acidic residues" evidence="5">
    <location>
        <begin position="207"/>
        <end position="216"/>
    </location>
</feature>
<evidence type="ECO:0000256" key="1">
    <source>
        <dbReference type="ARBA" id="ARBA00011408"/>
    </source>
</evidence>
<dbReference type="Pfam" id="PF10300">
    <property type="entry name" value="Iml2-TPR_39"/>
    <property type="match status" value="1"/>
</dbReference>
<dbReference type="GO" id="GO:0005741">
    <property type="term" value="C:mitochondrial outer membrane"/>
    <property type="evidence" value="ECO:0007669"/>
    <property type="project" value="TreeGrafter"/>
</dbReference>
<evidence type="ECO:0000256" key="3">
    <source>
        <dbReference type="ARBA" id="ARBA00019539"/>
    </source>
</evidence>
<dbReference type="FunCoup" id="A0A4S2MQQ5">
    <property type="interactions" value="130"/>
</dbReference>
<evidence type="ECO:0000313" key="7">
    <source>
        <dbReference type="Proteomes" id="UP000298138"/>
    </source>
</evidence>
<dbReference type="PANTHER" id="PTHR31859">
    <property type="entry name" value="TETRATRICOPEPTIDE REPEAT PROTEIN 39 FAMILY MEMBER"/>
    <property type="match status" value="1"/>
</dbReference>
<dbReference type="GO" id="GO:0005829">
    <property type="term" value="C:cytosol"/>
    <property type="evidence" value="ECO:0007669"/>
    <property type="project" value="TreeGrafter"/>
</dbReference>
<dbReference type="AlphaFoldDB" id="A0A4S2MQQ5"/>
<feature type="region of interest" description="Disordered" evidence="5">
    <location>
        <begin position="99"/>
        <end position="118"/>
    </location>
</feature>
<dbReference type="GO" id="GO:0005634">
    <property type="term" value="C:nucleus"/>
    <property type="evidence" value="ECO:0007669"/>
    <property type="project" value="TreeGrafter"/>
</dbReference>
<gene>
    <name evidence="6" type="ORF">EX30DRAFT_336129</name>
</gene>
<feature type="compositionally biased region" description="Gly residues" evidence="5">
    <location>
        <begin position="1"/>
        <end position="10"/>
    </location>
</feature>
<comment type="subunit">
    <text evidence="1">Interacts with lipid droplet proteins.</text>
</comment>
<name>A0A4S2MQQ5_9PEZI</name>
<dbReference type="InParanoid" id="A0A4S2MQQ5"/>
<feature type="compositionally biased region" description="Basic residues" evidence="5">
    <location>
        <begin position="195"/>
        <end position="206"/>
    </location>
</feature>
<comment type="function">
    <text evidence="4">Inclusion body (IB) resident protein that interacts strongly with lipid droplet (LD) proteins. Involved in LD-mediated IB clearing after protein folding stress, probably by enabling access to the IBs of an LD-stored soluble sterol derivative that acts as a chaperone in inclusion clearing.</text>
</comment>
<sequence length="656" mass="73199">MLKWLSGGGANAADGHLAPNKHSVSTQSLSALDEPQALMEALKAMDLMMDDHIEAAEKELEKGHSSYHKLASGVVAFLRASLGFEKDVMQEASDRLAEAEAAAERDRKRAVKENHTHGRLPPGLEYQVCLAEAQLMSAVVGLLSESVMETMKAFYRLRTAYKSLEAIYAVIGHLDVDEEERPRTAASTVSVAPSKKSHKSGHHLRDKVRQSLDKARSGASSSAGSDDADEGTPLEMAVVSRTMTQINRNVLENFATSGCLLCFGLLQLLLGLVPPSLARIMSIVGFRGDRVKGLELLWKASKASNVHGAIATMTILQYYGNTVQFSDITPADTTLEDIQANCKKALHRVRNRYNSSPLWILEEARMEFVYGSVEKAVDILGGQYRCEMKQIEALMLFEKCINSMFLHQYETVAEDFLRLTTMNKWSHGLYTYFSACCAIELYRLYKDSDPELAAKHSDRAEELLNRIPTYMGKKRFMAQSLPLETFADRKLKKWQARATAKGVRLVDGAGVSPIEEMIYVWNGYKRMDTANFESSLRALRFGEADEHEPDEIALRNFLISCILRRMGKVDEADALLDTVINIQKVDLKGQYHDEWMVPASHYEKGVAIWMKNGHGPTNEDVKAWLNKAASWGPYELDTRIGLKIQTAMNGVSPVTF</sequence>
<dbReference type="Proteomes" id="UP000298138">
    <property type="component" value="Unassembled WGS sequence"/>
</dbReference>
<feature type="region of interest" description="Disordered" evidence="5">
    <location>
        <begin position="182"/>
        <end position="232"/>
    </location>
</feature>
<keyword evidence="7" id="KW-1185">Reference proteome</keyword>
<reference evidence="6 7" key="1">
    <citation type="submission" date="2019-04" db="EMBL/GenBank/DDBJ databases">
        <title>Comparative genomics and transcriptomics to analyze fruiting body development in filamentous ascomycetes.</title>
        <authorList>
            <consortium name="DOE Joint Genome Institute"/>
            <person name="Lutkenhaus R."/>
            <person name="Traeger S."/>
            <person name="Breuer J."/>
            <person name="Kuo A."/>
            <person name="Lipzen A."/>
            <person name="Pangilinan J."/>
            <person name="Dilworth D."/>
            <person name="Sandor L."/>
            <person name="Poggeler S."/>
            <person name="Barry K."/>
            <person name="Grigoriev I.V."/>
            <person name="Nowrousian M."/>
        </authorList>
    </citation>
    <scope>NUCLEOTIDE SEQUENCE [LARGE SCALE GENOMIC DNA]</scope>
    <source>
        <strain evidence="6 7">CBS 389.68</strain>
    </source>
</reference>
<dbReference type="PANTHER" id="PTHR31859:SF1">
    <property type="entry name" value="TETRATRICOPEPTIDE REPEAT PROTEIN 39C"/>
    <property type="match status" value="1"/>
</dbReference>
<evidence type="ECO:0000256" key="5">
    <source>
        <dbReference type="SAM" id="MobiDB-lite"/>
    </source>
</evidence>
<dbReference type="EMBL" id="ML220164">
    <property type="protein sequence ID" value="TGZ76878.1"/>
    <property type="molecule type" value="Genomic_DNA"/>
</dbReference>
<feature type="compositionally biased region" description="Basic and acidic residues" evidence="5">
    <location>
        <begin position="99"/>
        <end position="116"/>
    </location>
</feature>
<dbReference type="InterPro" id="IPR019412">
    <property type="entry name" value="IML2/TPR_39"/>
</dbReference>
<evidence type="ECO:0000256" key="2">
    <source>
        <dbReference type="ARBA" id="ARBA00018424"/>
    </source>
</evidence>
<dbReference type="OrthoDB" id="2154985at2759"/>